<feature type="region of interest" description="Disordered" evidence="2">
    <location>
        <begin position="2124"/>
        <end position="2155"/>
    </location>
</feature>
<feature type="region of interest" description="Disordered" evidence="2">
    <location>
        <begin position="1"/>
        <end position="22"/>
    </location>
</feature>
<feature type="region of interest" description="Disordered" evidence="2">
    <location>
        <begin position="2457"/>
        <end position="2476"/>
    </location>
</feature>
<dbReference type="Pfam" id="PF20148">
    <property type="entry name" value="DUF6531"/>
    <property type="match status" value="1"/>
</dbReference>
<name>A0A250J6U1_9BACT</name>
<dbReference type="PANTHER" id="PTHR32305">
    <property type="match status" value="1"/>
</dbReference>
<dbReference type="InterPro" id="IPR045351">
    <property type="entry name" value="DUF6531"/>
</dbReference>
<protein>
    <submittedName>
        <fullName evidence="5">Uncharacterized protein</fullName>
    </submittedName>
</protein>
<feature type="region of interest" description="Disordered" evidence="2">
    <location>
        <begin position="888"/>
        <end position="907"/>
    </location>
</feature>
<evidence type="ECO:0000259" key="4">
    <source>
        <dbReference type="Pfam" id="PF20148"/>
    </source>
</evidence>
<keyword evidence="1" id="KW-0732">Signal</keyword>
<feature type="compositionally biased region" description="Polar residues" evidence="2">
    <location>
        <begin position="2137"/>
        <end position="2153"/>
    </location>
</feature>
<accession>A0A250J6U1</accession>
<dbReference type="Proteomes" id="UP000217257">
    <property type="component" value="Chromosome"/>
</dbReference>
<dbReference type="EMBL" id="CP022098">
    <property type="protein sequence ID" value="ATB38886.1"/>
    <property type="molecule type" value="Genomic_DNA"/>
</dbReference>
<reference evidence="5 6" key="1">
    <citation type="submission" date="2017-06" db="EMBL/GenBank/DDBJ databases">
        <title>Sequencing and comparative analysis of myxobacterial genomes.</title>
        <authorList>
            <person name="Rupp O."/>
            <person name="Goesmann A."/>
            <person name="Sogaard-Andersen L."/>
        </authorList>
    </citation>
    <scope>NUCLEOTIDE SEQUENCE [LARGE SCALE GENOMIC DNA]</scope>
    <source>
        <strain evidence="5 6">DSM 52655</strain>
    </source>
</reference>
<dbReference type="InterPro" id="IPR008969">
    <property type="entry name" value="CarboxyPept-like_regulatory"/>
</dbReference>
<dbReference type="RefSeq" id="WP_095986990.1">
    <property type="nucleotide sequence ID" value="NZ_CP022098.1"/>
</dbReference>
<dbReference type="SUPFAM" id="SSF49464">
    <property type="entry name" value="Carboxypeptidase regulatory domain-like"/>
    <property type="match status" value="1"/>
</dbReference>
<sequence length="3931" mass="428310">MAARDGNAAASERPNSGVATQDTLPPVLVLRVPGPGPEVVTHSPYVLRGSVGDDSSQVRVSVQGFEVPVLAGGFLATVPLTAGDNAVVVRAWDEAGNQTQRTHVLRVASLPPQVTILSPLSGSESPGPQATVRVRATSATSAIRKVWVSEREAIQKQPGEYETIYALRLGDNTIEVRAVDEAGLSSSASVRIHYRSASQEPLSVTGVSPSRGATGVEPDSLISVSFNKPVKWESLKDHLIVRTGGERVAGGYSLAPGGQTAMFVAARPLPEQARLTVSVDGVLPAEGPGLAAGFSSDFTVRGALTRVRGSVTDAELQPLAGVEVTLEGRNLSTRTEPNGNWALFVPAGGEVVVRYDGGVGKEGQGFPTVRRRLFIAQGAETVDAPLRLTPTDKASAQWVRVTDNTDLTFAGRQPGLRVSRAGGALSFAGGKTADFVTATWLPSHLLPVPREGHVALGGVWQMGPAGLRLDTPVTLSLPNLTPGLPDGRYALVLAYDPHRHLLARVGFGRVQNKGTTIVTEAPLPLESLEFLAYSPLSQEQHDAVARALGTEGGRMDGGTPTDGGLGWLRRVPHSPGQPWWKLPLSPVLVGEAHAQTRANPFQPGLSALDSLSTNEVPGRIEGTVRSPMDQEIVFSLLLPEPSRLNMTLRWDKPPFTMPVAFKVSHIQRTVDATLDRKVRAQLEVHDPGGVRQMPPTGEDWDVDGDGEALVTTQLTFQAGTTKLKMMGSSPAGLRVLEVLATLEWDSEGPGATLLLERAPGSTEREGEAQSPIRFKDLRVTVTGPAGGGAGVTGERGTYGIVVPVLGGGETGISCTEVPLASKLVERVGEDGTPRYDAVMQQFGVCSEIYSVTPGGSTTGNILVDARFLKGALRFVDRKGAPLETWCGEDTEAPSQPDLSHPGEYLSISPKDIKGTEVHFFREDDLEHPIANYSTAEPDTRRCTASPSSTDAHGEFTRLRLGPTHGTKRYVRERCLEIQARGDAQTQEDKDYFAVNCENNRTNFMSLGAGDRVVVFAINHATGYSGMKTVTVPAINQTKTDPCKEDENQPPLTVEENGRSYELSRCTERQLTIPVGIIDMFPPEIDLRVSRKMEAQGSRKQKLESLIRQGGSATTNDDLVAVSTQWRVRVKPYTPEEGTESTDGGTGGLTPASCDGGPCPNALVDQGDAGLPLEVYCSELPPTASSSARQGCINQDPPLLDVPAGVPPLAGRLIKVTGAALEQPMVKLFPVKSGGRFTQSVQLPEYYRTSSDEDKPLNALPRANYYLHVVGHSFSDHDANGDGFIQESEKNQAPPNFSAEEAPVEGAEAGRIPTHAVGLKNVYRHIEPDGNKLERFDLAREHAFRVIEVADSQIIVLGRDQGEDSDLTSQPSPSATQNDTAYDFLLHLLEPDGELRGGVMPGEYVVRLGGDGFGIDCPFSAQPNDETLVLSGSCGGDFLPEVLASDDLLYFELYLSGNAENILYRFNFEGLASRTDFLSAGHEYTLAQAEAAPELQGGQPAPGREISQAPMANFSLKESEFTEGLLTLTARRPGASDVELKQVPIRLDGLEWKLLAQQDANDLVPLSYDPEPASGVWNFHMPLPSAVAAMQGGTQNTQLSIWVKVEALKPRVLTREYKLGNPLGTFTGVNAAARAQQTVAGVNVADGHLSFTHTDFSVPNGARTIGFSRTYNNQNNLLSPMGLGWSHNYDGWVLEEKYQHRYVVVLGGQAYPFPGCVAADLEGMPERVKCFADTSHNNVLFVNAPLSGLSATNAPSAPARIEMRTAQGQLFLFTQPAQREEKPGRRKWLLNAFGELREDPGDGPVVEIGNRAELSYKEGSDLIDEVNWNPGNTKLKFEYEGIDTENAPTRVRVFARSRGFKWLSRVQLLHKPSANRVLYQVDFEREPNGNLLHALRTQWDWGASSNGTASPKGPFPLWTYSYHSIPSGLVGEERWNASNELYRAWLIHGATPGEMDATSSVQWWAEYTRVSGSSAAGRYEHLKPYELVAKVSMTGQQDQPFSLEYQTPTSRLVTRPDGVATHLSVNPYGSVNQTSLPIPGTSSSTTYQNDDSLTGQVMVHTTTSAMGVQTTVVPKSPAGNFGGLRPEKIQYTGFLAGSGVSPVFGSGTTPEVSFAYDNSVKPGVPTQTTLPTGLGPVSWTTTPDPQGHPQQMSASGVGDTKTLLAGALYDVRGRPEYVDKDEQGRSVTYQYNDEAGLGQLETLTLSLPADQVAASALATLHRMFSYDAYGRLIGIKDVETGAEESWTYDGLGRVVRHIRRGEPDEDWTYEYLEEDRTLTIRESLARYRAQRDPSPPHVRTSVITDGLLTRESYTVGAAPVFSPFFSLPTEPSFSTVSRTYGYVNGRLETTKDERGIPRKYVYDANGRLERVEVGLAGDVEVSYTFDNDGRVTSITNHLQRTTTIGHDELGRAVSWDYGDKDVEGVELDVQGTPMRTWWGESRTLRTEVTRLDAFGRPVETRSKGKPGGVLGTETRDSAGRLTKRVDGVLGLEDEYEYRDVLGRLTLHRRKVKTRSDFPLSDKILVSEETRAYDDMAHTVSIERVIDTGIARSPTRTESETLTLDTAGRVRQVKRMLDGIGLSVDEYRYNERGQVRWHQSEGSAGPITEYWHDPMGNLVQRREPADVAPGEPFKITYLLERDGRPRLTVGPHPGYGEEYEYDDFGELSSKTLHAYEGTPEARWTYALTGQPGEIKETGPEGTETLRRFNARGRLVSERVSGGGGSRLTTFDLDGPWEARRLTQEGSWKATWQTLERDDLGRPLDQVESWSAGGLGYSYQTKTTWTGRNATIAYSWTTGASTPPSSDTQRHRTMEISLDSLGNVVRSKAASLSYTDTAVYDASGLLSIQQPAGRPATLFTYDQGLLRETDYAGELTKYVYDLSGRLTRRTDPDDRTQAYEYYPRGVVKTETYGRLAGSEWMPGVQHTAYDYDPASGFLEYVRPGAGTADEARWRYQYGARGELRFVSADAPLESVFEYTYDALTRLKSVIFHGDSVMPRQEFSYDFANRLSERKRVGRDASTASWLTTYVDGAARTLPFPANSGTDSVNEMVHLLDGRGRVARTTYAGTTRGRAVQDLFQVDYEYNGADQPLRIVELRANDVRVNNVFEYDSRGLMTSLARDSDVLRYEYTASGQRASVYRGTSSTPSLGYTYDEFDRLSGLIPASTARQPTMVRWEPGGTRLQTVGDDVVMQERCYDNAGRLSVVMNAAGGSTTGGVPNCGSPFNNALMSYLYTYDGRGNRLTEESRGSKIVSPGLTRYGYDGADRLTGVHYPDGSAVFYSLNSEGTRLGEKKVASYGVGGPLDADAYWRFSDSDPNLISNRVYKYDTYGGIEAIRDAVSNTDLLTFKTDRFGQVQYQINPSTDTSDIYEWDPAGRLARVTRSTLVMSPLPSSTDEVYRYTYDYAGLRRQATSNNSENPGGYWLYAGEELVAETEYRSSPRLPGTGTYIWGMYERVGDLVTAYRDDRILTDGLGSAVGRMNATTATAYQYDAWGAYTKDSPTPAGGKSGLGYTGHLWDKGANLVYAQQRWYSPETGRFLSQDPVGAEAYLETPMGMQPWLYANNNPLRYTDPDGRCVNFFSNDVVSSANCVESAKTFGGYAVGVGKVVGSLGILTYNVSYNVTGGITYAVFGGEQYRDQYDATRSGVALIDAIAQNPSQIPGIFVKGFVAGLDQMNEALERGDSYSAGEGVGDFVAQTVMLLQSGSSMRLQAKRIPAFTAIGTNQMLKSGGIAITVTGPKLPPLVLAATNALNESEGNNQREKTDGKAPERSNAEQAPAPQQTNVPLVARVDVSSQFRVTREKKGGVSLVYGDPEFHGIEAAVDRDGVFGFNIRSSSNKDVHKASGVDMLLGAMVRLKSEGVVIKKIRGFWITKSDSVNAAEYWENRYAHRLGEKQSALETWTGRMAQKLGYPRVDGVNEGSEQVVVIFGKAE</sequence>
<feature type="region of interest" description="Disordered" evidence="2">
    <location>
        <begin position="3749"/>
        <end position="3783"/>
    </location>
</feature>
<evidence type="ECO:0000313" key="5">
    <source>
        <dbReference type="EMBL" id="ATB38886.1"/>
    </source>
</evidence>
<dbReference type="Gene3D" id="2.180.10.10">
    <property type="entry name" value="RHS repeat-associated core"/>
    <property type="match status" value="2"/>
</dbReference>
<proteinExistence type="predicted"/>
<dbReference type="InterPro" id="IPR013783">
    <property type="entry name" value="Ig-like_fold"/>
</dbReference>
<gene>
    <name evidence="5" type="ORF">CYFUS_004323</name>
</gene>
<feature type="compositionally biased region" description="Basic and acidic residues" evidence="2">
    <location>
        <begin position="3757"/>
        <end position="3771"/>
    </location>
</feature>
<dbReference type="PANTHER" id="PTHR32305:SF15">
    <property type="entry name" value="PROTEIN RHSA-RELATED"/>
    <property type="match status" value="1"/>
</dbReference>
<feature type="domain" description="SbsA Ig-like" evidence="3">
    <location>
        <begin position="200"/>
        <end position="299"/>
    </location>
</feature>
<dbReference type="InterPro" id="IPR006530">
    <property type="entry name" value="YD"/>
</dbReference>
<feature type="region of interest" description="Disordered" evidence="2">
    <location>
        <begin position="1132"/>
        <end position="1151"/>
    </location>
</feature>
<dbReference type="InterPro" id="IPR032812">
    <property type="entry name" value="SbsA_Ig"/>
</dbReference>
<evidence type="ECO:0000256" key="1">
    <source>
        <dbReference type="ARBA" id="ARBA00022729"/>
    </source>
</evidence>
<feature type="compositionally biased region" description="Low complexity" evidence="2">
    <location>
        <begin position="2124"/>
        <end position="2136"/>
    </location>
</feature>
<feature type="compositionally biased region" description="Polar residues" evidence="2">
    <location>
        <begin position="13"/>
        <end position="22"/>
    </location>
</feature>
<dbReference type="NCBIfam" id="TIGR03696">
    <property type="entry name" value="Rhs_assc_core"/>
    <property type="match status" value="1"/>
</dbReference>
<organism evidence="5 6">
    <name type="scientific">Cystobacter fuscus</name>
    <dbReference type="NCBI Taxonomy" id="43"/>
    <lineage>
        <taxon>Bacteria</taxon>
        <taxon>Pseudomonadati</taxon>
        <taxon>Myxococcota</taxon>
        <taxon>Myxococcia</taxon>
        <taxon>Myxococcales</taxon>
        <taxon>Cystobacterineae</taxon>
        <taxon>Archangiaceae</taxon>
        <taxon>Cystobacter</taxon>
    </lineage>
</organism>
<feature type="domain" description="DUF6531" evidence="4">
    <location>
        <begin position="1641"/>
        <end position="1695"/>
    </location>
</feature>
<dbReference type="Pfam" id="PF13205">
    <property type="entry name" value="Big_5"/>
    <property type="match status" value="1"/>
</dbReference>
<dbReference type="Gene3D" id="2.60.40.10">
    <property type="entry name" value="Immunoglobulins"/>
    <property type="match status" value="2"/>
</dbReference>
<dbReference type="NCBIfam" id="TIGR01643">
    <property type="entry name" value="YD_repeat_2x"/>
    <property type="match status" value="1"/>
</dbReference>
<evidence type="ECO:0000256" key="2">
    <source>
        <dbReference type="SAM" id="MobiDB-lite"/>
    </source>
</evidence>
<dbReference type="InterPro" id="IPR050708">
    <property type="entry name" value="T6SS_VgrG/RHS"/>
</dbReference>
<dbReference type="KEGG" id="cfus:CYFUS_004323"/>
<evidence type="ECO:0000313" key="6">
    <source>
        <dbReference type="Proteomes" id="UP000217257"/>
    </source>
</evidence>
<evidence type="ECO:0000259" key="3">
    <source>
        <dbReference type="Pfam" id="PF13205"/>
    </source>
</evidence>
<dbReference type="InterPro" id="IPR022385">
    <property type="entry name" value="Rhs_assc_core"/>
</dbReference>